<sequence>MPAPSLVHLARKACIKIIKRIDDIGLARYDLIRPILQKIENPEHLRELELKSPHLLEHDAELWMEFIKRDIPGSAKLILPENPDSWYDVYHELLEKAAMEVNKDAERMKLALLGLDSKKARHSSKVVDMRKIHLPKEKPTAIQRYAFLDRKMGGLAPVFVPAAAKEGGRGITPYDQTPRWKFETPKIPRPVAAPKKSALPLVKRNHRLCIPTHRLNSSASQVVNAPRSLIEDYKRPIEQSIPKPTSRDPRSPSASTTTAITTTTPTTTTTKTTNLSLRTSSRDPAAIQPQILPPSSSSPTTPSRTSTIRRQNSLPARREEKASVLSATSPTTTKMTNTNETGDDSNTSAAKSPPPPSLPRPAIRKRPIAECVFVKPKKRRLL</sequence>
<dbReference type="Pfam" id="PF06881">
    <property type="entry name" value="Elongin_A"/>
    <property type="match status" value="1"/>
</dbReference>
<dbReference type="PANTHER" id="PTHR15141:SF76">
    <property type="entry name" value="TRANSCRIPTION ELONGATION FACTOR B POLYPEPTIDE 3"/>
    <property type="match status" value="1"/>
</dbReference>
<proteinExistence type="predicted"/>
<feature type="compositionally biased region" description="Low complexity" evidence="1">
    <location>
        <begin position="251"/>
        <end position="279"/>
    </location>
</feature>
<feature type="region of interest" description="Disordered" evidence="1">
    <location>
        <begin position="230"/>
        <end position="369"/>
    </location>
</feature>
<dbReference type="AlphaFoldDB" id="A0A2B7XIY3"/>
<dbReference type="InterPro" id="IPR051870">
    <property type="entry name" value="Elongin-A_domain"/>
</dbReference>
<keyword evidence="3" id="KW-1185">Reference proteome</keyword>
<evidence type="ECO:0000256" key="1">
    <source>
        <dbReference type="SAM" id="MobiDB-lite"/>
    </source>
</evidence>
<reference evidence="2 3" key="1">
    <citation type="submission" date="2017-10" db="EMBL/GenBank/DDBJ databases">
        <title>Comparative genomics in systemic dimorphic fungi from Ajellomycetaceae.</title>
        <authorList>
            <person name="Munoz J.F."/>
            <person name="Mcewen J.G."/>
            <person name="Clay O.K."/>
            <person name="Cuomo C.A."/>
        </authorList>
    </citation>
    <scope>NUCLEOTIDE SEQUENCE [LARGE SCALE GENOMIC DNA]</scope>
    <source>
        <strain evidence="2 3">UAMH130</strain>
    </source>
</reference>
<dbReference type="PANTHER" id="PTHR15141">
    <property type="entry name" value="TRANSCRIPTION ELONGATION FACTOR B POLYPEPTIDE 3"/>
    <property type="match status" value="1"/>
</dbReference>
<dbReference type="EMBL" id="PDNC01000007">
    <property type="protein sequence ID" value="PGH08895.1"/>
    <property type="molecule type" value="Genomic_DNA"/>
</dbReference>
<comment type="caution">
    <text evidence="2">The sequence shown here is derived from an EMBL/GenBank/DDBJ whole genome shotgun (WGS) entry which is preliminary data.</text>
</comment>
<feature type="compositionally biased region" description="Low complexity" evidence="1">
    <location>
        <begin position="293"/>
        <end position="306"/>
    </location>
</feature>
<dbReference type="GO" id="GO:0070449">
    <property type="term" value="C:elongin complex"/>
    <property type="evidence" value="ECO:0007669"/>
    <property type="project" value="InterPro"/>
</dbReference>
<dbReference type="Gene3D" id="6.10.250.3180">
    <property type="match status" value="1"/>
</dbReference>
<organism evidence="2 3">
    <name type="scientific">Blastomyces parvus</name>
    <dbReference type="NCBI Taxonomy" id="2060905"/>
    <lineage>
        <taxon>Eukaryota</taxon>
        <taxon>Fungi</taxon>
        <taxon>Dikarya</taxon>
        <taxon>Ascomycota</taxon>
        <taxon>Pezizomycotina</taxon>
        <taxon>Eurotiomycetes</taxon>
        <taxon>Eurotiomycetidae</taxon>
        <taxon>Onygenales</taxon>
        <taxon>Ajellomycetaceae</taxon>
        <taxon>Blastomyces</taxon>
    </lineage>
</organism>
<dbReference type="OrthoDB" id="21513at2759"/>
<dbReference type="GO" id="GO:0006368">
    <property type="term" value="P:transcription elongation by RNA polymerase II"/>
    <property type="evidence" value="ECO:0007669"/>
    <property type="project" value="InterPro"/>
</dbReference>
<evidence type="ECO:0000313" key="3">
    <source>
        <dbReference type="Proteomes" id="UP000224080"/>
    </source>
</evidence>
<name>A0A2B7XIY3_9EURO</name>
<protein>
    <submittedName>
        <fullName evidence="2">Elongin-A</fullName>
    </submittedName>
</protein>
<dbReference type="STRING" id="2060905.A0A2B7XIY3"/>
<dbReference type="Proteomes" id="UP000224080">
    <property type="component" value="Unassembled WGS sequence"/>
</dbReference>
<feature type="compositionally biased region" description="Low complexity" evidence="1">
    <location>
        <begin position="328"/>
        <end position="340"/>
    </location>
</feature>
<dbReference type="InterPro" id="IPR010684">
    <property type="entry name" value="RNA_pol_II_trans_fac_SIII_A"/>
</dbReference>
<accession>A0A2B7XIY3</accession>
<evidence type="ECO:0000313" key="2">
    <source>
        <dbReference type="EMBL" id="PGH08895.1"/>
    </source>
</evidence>
<gene>
    <name evidence="2" type="ORF">GX51_00952</name>
</gene>